<dbReference type="AlphaFoldDB" id="A0A9J6EPR3"/>
<dbReference type="EMBL" id="JABSTU010000003">
    <property type="protein sequence ID" value="KAH8036183.1"/>
    <property type="molecule type" value="Genomic_DNA"/>
</dbReference>
<accession>A0A9J6EPR3</accession>
<evidence type="ECO:0000313" key="3">
    <source>
        <dbReference type="Proteomes" id="UP000821866"/>
    </source>
</evidence>
<dbReference type="VEuPathDB" id="VectorBase:LOC119182350"/>
<reference evidence="2" key="1">
    <citation type="journal article" date="2020" name="Cell">
        <title>Large-Scale Comparative Analyses of Tick Genomes Elucidate Their Genetic Diversity and Vector Capacities.</title>
        <authorList>
            <consortium name="Tick Genome and Microbiome Consortium (TIGMIC)"/>
            <person name="Jia N."/>
            <person name="Wang J."/>
            <person name="Shi W."/>
            <person name="Du L."/>
            <person name="Sun Y."/>
            <person name="Zhan W."/>
            <person name="Jiang J.F."/>
            <person name="Wang Q."/>
            <person name="Zhang B."/>
            <person name="Ji P."/>
            <person name="Bell-Sakyi L."/>
            <person name="Cui X.M."/>
            <person name="Yuan T.T."/>
            <person name="Jiang B.G."/>
            <person name="Yang W.F."/>
            <person name="Lam T.T."/>
            <person name="Chang Q.C."/>
            <person name="Ding S.J."/>
            <person name="Wang X.J."/>
            <person name="Zhu J.G."/>
            <person name="Ruan X.D."/>
            <person name="Zhao L."/>
            <person name="Wei J.T."/>
            <person name="Ye R.Z."/>
            <person name="Que T.C."/>
            <person name="Du C.H."/>
            <person name="Zhou Y.H."/>
            <person name="Cheng J.X."/>
            <person name="Dai P.F."/>
            <person name="Guo W.B."/>
            <person name="Han X.H."/>
            <person name="Huang E.J."/>
            <person name="Li L.F."/>
            <person name="Wei W."/>
            <person name="Gao Y.C."/>
            <person name="Liu J.Z."/>
            <person name="Shao H.Z."/>
            <person name="Wang X."/>
            <person name="Wang C.C."/>
            <person name="Yang T.C."/>
            <person name="Huo Q.B."/>
            <person name="Li W."/>
            <person name="Chen H.Y."/>
            <person name="Chen S.E."/>
            <person name="Zhou L.G."/>
            <person name="Ni X.B."/>
            <person name="Tian J.H."/>
            <person name="Sheng Y."/>
            <person name="Liu T."/>
            <person name="Pan Y.S."/>
            <person name="Xia L.Y."/>
            <person name="Li J."/>
            <person name="Zhao F."/>
            <person name="Cao W.C."/>
        </authorList>
    </citation>
    <scope>NUCLEOTIDE SEQUENCE</scope>
    <source>
        <strain evidence="2">Rmic-2018</strain>
    </source>
</reference>
<gene>
    <name evidence="2" type="ORF">HPB51_019416</name>
</gene>
<reference evidence="2" key="2">
    <citation type="submission" date="2021-09" db="EMBL/GenBank/DDBJ databases">
        <authorList>
            <person name="Jia N."/>
            <person name="Wang J."/>
            <person name="Shi W."/>
            <person name="Du L."/>
            <person name="Sun Y."/>
            <person name="Zhan W."/>
            <person name="Jiang J."/>
            <person name="Wang Q."/>
            <person name="Zhang B."/>
            <person name="Ji P."/>
            <person name="Sakyi L.B."/>
            <person name="Cui X."/>
            <person name="Yuan T."/>
            <person name="Jiang B."/>
            <person name="Yang W."/>
            <person name="Lam T.T.-Y."/>
            <person name="Chang Q."/>
            <person name="Ding S."/>
            <person name="Wang X."/>
            <person name="Zhu J."/>
            <person name="Ruan X."/>
            <person name="Zhao L."/>
            <person name="Wei J."/>
            <person name="Que T."/>
            <person name="Du C."/>
            <person name="Cheng J."/>
            <person name="Dai P."/>
            <person name="Han X."/>
            <person name="Huang E."/>
            <person name="Gao Y."/>
            <person name="Liu J."/>
            <person name="Shao H."/>
            <person name="Ye R."/>
            <person name="Li L."/>
            <person name="Wei W."/>
            <person name="Wang X."/>
            <person name="Wang C."/>
            <person name="Huo Q."/>
            <person name="Li W."/>
            <person name="Guo W."/>
            <person name="Chen H."/>
            <person name="Chen S."/>
            <person name="Zhou L."/>
            <person name="Zhou L."/>
            <person name="Ni X."/>
            <person name="Tian J."/>
            <person name="Zhou Y."/>
            <person name="Sheng Y."/>
            <person name="Liu T."/>
            <person name="Pan Y."/>
            <person name="Xia L."/>
            <person name="Li J."/>
            <person name="Zhao F."/>
            <person name="Cao W."/>
        </authorList>
    </citation>
    <scope>NUCLEOTIDE SEQUENCE</scope>
    <source>
        <strain evidence="2">Rmic-2018</strain>
        <tissue evidence="2">Larvae</tissue>
    </source>
</reference>
<dbReference type="Proteomes" id="UP000821866">
    <property type="component" value="Chromosome 11"/>
</dbReference>
<comment type="caution">
    <text evidence="2">The sequence shown here is derived from an EMBL/GenBank/DDBJ whole genome shotgun (WGS) entry which is preliminary data.</text>
</comment>
<evidence type="ECO:0000256" key="1">
    <source>
        <dbReference type="SAM" id="MobiDB-lite"/>
    </source>
</evidence>
<organism evidence="2 3">
    <name type="scientific">Rhipicephalus microplus</name>
    <name type="common">Cattle tick</name>
    <name type="synonym">Boophilus microplus</name>
    <dbReference type="NCBI Taxonomy" id="6941"/>
    <lineage>
        <taxon>Eukaryota</taxon>
        <taxon>Metazoa</taxon>
        <taxon>Ecdysozoa</taxon>
        <taxon>Arthropoda</taxon>
        <taxon>Chelicerata</taxon>
        <taxon>Arachnida</taxon>
        <taxon>Acari</taxon>
        <taxon>Parasitiformes</taxon>
        <taxon>Ixodida</taxon>
        <taxon>Ixodoidea</taxon>
        <taxon>Ixodidae</taxon>
        <taxon>Rhipicephalinae</taxon>
        <taxon>Rhipicephalus</taxon>
        <taxon>Boophilus</taxon>
    </lineage>
</organism>
<protein>
    <submittedName>
        <fullName evidence="2">Uncharacterized protein</fullName>
    </submittedName>
</protein>
<proteinExistence type="predicted"/>
<name>A0A9J6EPR3_RHIMP</name>
<evidence type="ECO:0000313" key="2">
    <source>
        <dbReference type="EMBL" id="KAH8036183.1"/>
    </source>
</evidence>
<keyword evidence="3" id="KW-1185">Reference proteome</keyword>
<feature type="region of interest" description="Disordered" evidence="1">
    <location>
        <begin position="30"/>
        <end position="50"/>
    </location>
</feature>
<sequence>MSRLAAEMAEIRKLASSPPSAQLAPTAVAMDTSEALHRSSRTKRQAVENTQEEEAVYLLSELKVSFVNMQAALAQIQESLAHPTMGLRTLSERISQLEEIDVRTDPGPTPLQVSAQHDVLAPPTEGAILRAAIGSLHERPLLGRCQPLTHYMPPPAKTQCCLTATPRCRPILVPALRLRPVVFSSQ</sequence>